<name>A0A7G3UG08_STRT9</name>
<evidence type="ECO:0000313" key="2">
    <source>
        <dbReference type="EMBL" id="QKM68335.1"/>
    </source>
</evidence>
<organism evidence="2 3">
    <name type="scientific">Streptomyces tsukubensis (strain DSM 42081 / NBRC 108919 / NRRL 18488 / 9993)</name>
    <dbReference type="NCBI Taxonomy" id="1114943"/>
    <lineage>
        <taxon>Bacteria</taxon>
        <taxon>Bacillati</taxon>
        <taxon>Actinomycetota</taxon>
        <taxon>Actinomycetes</taxon>
        <taxon>Kitasatosporales</taxon>
        <taxon>Streptomycetaceae</taxon>
        <taxon>Streptomyces</taxon>
    </lineage>
</organism>
<evidence type="ECO:0000256" key="1">
    <source>
        <dbReference type="SAM" id="Phobius"/>
    </source>
</evidence>
<keyword evidence="1" id="KW-0812">Transmembrane</keyword>
<keyword evidence="1" id="KW-1133">Transmembrane helix</keyword>
<sequence length="191" mass="20350">MFAGFWSPGDALLVGWIGIFAFTVYGIALTVAARSYWLRTRALPTGVSAGRAPGCVSAPVRAHAVPSGDAVGAGLLRWAGTRPRVYEREAGMTASSKHHLTMHMTGGAVQVPATIQGVREALPDALRAQFTAEIETAPADQLQVVLVRWAMTIPTVHDEAEEALVARVRSGDFTEVTFAEDLGDDEYRSAG</sequence>
<accession>A0A7G3UG08</accession>
<reference evidence="2 3" key="1">
    <citation type="journal article" date="2012" name="J. Bacteriol.">
        <title>Draft genome of Streptomyces tsukubaensis NRRL 18488, the producer of the clinically important immunosuppressant tacrolimus (FK506).</title>
        <authorList>
            <person name="Barreiro C."/>
            <person name="Prieto C."/>
            <person name="Sola-Landa A."/>
            <person name="Solera E."/>
            <person name="Martinez-Castro M."/>
            <person name="Perez-Redondo R."/>
            <person name="Garcia-Estrada C."/>
            <person name="Aparicio J.F."/>
            <person name="Fernandez-Martinez L.T."/>
            <person name="Santos-Aberturas J."/>
            <person name="Salehi-Najafabadi Z."/>
            <person name="Rodriguez-Garcia A."/>
            <person name="Tauch A."/>
            <person name="Martin J.F."/>
        </authorList>
    </citation>
    <scope>NUCLEOTIDE SEQUENCE [LARGE SCALE GENOMIC DNA]</scope>
    <source>
        <strain evidence="3">DSM 42081 / NBRC 108919 / NRRL 18488 / 9993</strain>
    </source>
</reference>
<dbReference type="EMBL" id="CP029159">
    <property type="protein sequence ID" value="QKM68335.1"/>
    <property type="molecule type" value="Genomic_DNA"/>
</dbReference>
<gene>
    <name evidence="2" type="ORF">STSU_015260</name>
</gene>
<feature type="transmembrane region" description="Helical" evidence="1">
    <location>
        <begin position="12"/>
        <end position="33"/>
    </location>
</feature>
<dbReference type="Proteomes" id="UP000005940">
    <property type="component" value="Chromosome"/>
</dbReference>
<dbReference type="AlphaFoldDB" id="A0A7G3UG08"/>
<keyword evidence="3" id="KW-1185">Reference proteome</keyword>
<keyword evidence="1" id="KW-0472">Membrane</keyword>
<proteinExistence type="predicted"/>
<protein>
    <submittedName>
        <fullName evidence="2">Uncharacterized protein</fullName>
    </submittedName>
</protein>
<evidence type="ECO:0000313" key="3">
    <source>
        <dbReference type="Proteomes" id="UP000005940"/>
    </source>
</evidence>